<dbReference type="PROSITE" id="PS50001">
    <property type="entry name" value="SH2"/>
    <property type="match status" value="1"/>
</dbReference>
<feature type="domain" description="RRM" evidence="12">
    <location>
        <begin position="188"/>
        <end position="265"/>
    </location>
</feature>
<dbReference type="Gene3D" id="3.30.70.330">
    <property type="match status" value="4"/>
</dbReference>
<evidence type="ECO:0000256" key="3">
    <source>
        <dbReference type="ARBA" id="ARBA00022468"/>
    </source>
</evidence>
<evidence type="ECO:0000256" key="10">
    <source>
        <dbReference type="SAM" id="MobiDB-lite"/>
    </source>
</evidence>
<dbReference type="InterPro" id="IPR036860">
    <property type="entry name" value="SH2_dom_sf"/>
</dbReference>
<dbReference type="InterPro" id="IPR000980">
    <property type="entry name" value="SH2"/>
</dbReference>
<organism evidence="14 15">
    <name type="scientific">Ameiurus melas</name>
    <name type="common">Black bullhead</name>
    <name type="synonym">Silurus melas</name>
    <dbReference type="NCBI Taxonomy" id="219545"/>
    <lineage>
        <taxon>Eukaryota</taxon>
        <taxon>Metazoa</taxon>
        <taxon>Chordata</taxon>
        <taxon>Craniata</taxon>
        <taxon>Vertebrata</taxon>
        <taxon>Euteleostomi</taxon>
        <taxon>Actinopterygii</taxon>
        <taxon>Neopterygii</taxon>
        <taxon>Teleostei</taxon>
        <taxon>Ostariophysi</taxon>
        <taxon>Siluriformes</taxon>
        <taxon>Ictaluridae</taxon>
        <taxon>Ameiurus</taxon>
    </lineage>
</organism>
<reference evidence="14 15" key="1">
    <citation type="submission" date="2020-02" db="EMBL/GenBank/DDBJ databases">
        <title>A chromosome-scale genome assembly of the black bullhead catfish (Ameiurus melas).</title>
        <authorList>
            <person name="Wen M."/>
            <person name="Zham M."/>
            <person name="Cabau C."/>
            <person name="Klopp C."/>
            <person name="Donnadieu C."/>
            <person name="Roques C."/>
            <person name="Bouchez O."/>
            <person name="Lampietro C."/>
            <person name="Jouanno E."/>
            <person name="Herpin A."/>
            <person name="Louis A."/>
            <person name="Berthelot C."/>
            <person name="Parey E."/>
            <person name="Roest-Crollius H."/>
            <person name="Braasch I."/>
            <person name="Postlethwait J."/>
            <person name="Robinson-Rechavi M."/>
            <person name="Echchiki A."/>
            <person name="Begum T."/>
            <person name="Montfort J."/>
            <person name="Schartl M."/>
            <person name="Bobe J."/>
            <person name="Guiguen Y."/>
        </authorList>
    </citation>
    <scope>NUCLEOTIDE SEQUENCE [LARGE SCALE GENOMIC DNA]</scope>
    <source>
        <strain evidence="14">M_S1</strain>
        <tissue evidence="14">Blood</tissue>
    </source>
</reference>
<evidence type="ECO:0000256" key="8">
    <source>
        <dbReference type="PROSITE-ProRule" id="PRU00176"/>
    </source>
</evidence>
<sequence length="1291" mass="145365">MNTNFVMPTLYVGDLHSNVTEPMLVEMFSPAGPIHSIQLCRDKKTGSSLGYAYVNFQHPADAERALEMLNFELLMGRPMRIMPFQSDSSLRKTSIGNLFIKNLDKSIDNMALFDTFSLFGKILSCKVVADEKGSKRYGYVHFESAKAADFAMQRLNGKLLNGRKVFIEHFKSREERKAKTGPRPQVVTNIYVKNFGDNMDNKMLKDIFSNFGPVASVQVMTDENGKSRRFGFVRFERHEDAQRAVDEMNGKEMNGKKVYVGPAQNKVERQTELKHKYEQGMNLYVKNLDDSVDDACLHTAFSAFGNIVNAKVMMENGCSKGFGFVRFWSPDEAMNAIKGLNGRMWGRRQIYVGVAQRKKERQAYLAHQNIQRMASMQTQYMAPYYASWQQVAMTLPHYTAQTIQPQYFHHMSDVVHYMPDVMHHQQTYGTITPTTNKPKTKLPCLAWCDSPAVGIPGRSRRFADYVNRRGGKMQEGHVYDYPDAHPVGEKRTCPQRGSLKSISVLDRLLLSYPVWLQLSINSATALHILQREPPGTFLVRKSSTSQKKMLCLRLTDDSVPSFVKQFVIREKDSTFSLESSAISFPDLCRLIAFYCVSRDVLPFTLELPEAIARASSHKQLESISHMGVEFWSSQLNFRGPRNGPPPVHDASVLSNPKPQHSTTSSSTSETLFQEFCPIHTRSPSELDLGAGQGALCFINPLFLQEHPNRGAMHKRHHFKHSIKVRVSTENSSLLSPPITPPPPPPLLAKTKSKGKNVKQTEVVQTNEEEKNNAEVVEGDSDYLQPCLALLKKASAIVAPTLSPTAEEEEYQLPKALLQAQRKITVESEEENEDEDIGLVLEKRKAPSLTELDSSSSLSSLDETDESPQRPSLTRGTSNPIIPSPHLPHQSVSALQKMSAAFVSFFVPGKRVIRLVEDLSRDRRIAFGALVQDFLREQREALKPQCLTTTVELLQGLRLFIDQAKVFLLECGELEPPIETLVPEDEKEQTLEKALFRCVLKPLKGQIDTALYNMHEHDGSFKRLAESMKKARDASPRDLFGVQVAVPDAHGIEKIKHKMSLMRRAYSPIDKVVLLLQICKLIYKAMKTNTGQKFGADEFLPALSYVIVQCNTPELSLEVEYMMELLETSWLTGEGGYYLTSVYASLSYIQSEPEAVASSELTHQVKESLKEWSHRRSTESKSHNDIKQRFVKVLFQDGECSLVKTLQWKAGFSGEALAQLCAVKFGVDQPDEYGLYWRRSEKLIPVPLDAQIQDLQDMGTSSAPLIYQHSNPDMKSSRLTRGGALDLSGEAS</sequence>
<evidence type="ECO:0000256" key="4">
    <source>
        <dbReference type="ARBA" id="ARBA00022490"/>
    </source>
</evidence>
<evidence type="ECO:0000313" key="15">
    <source>
        <dbReference type="Proteomes" id="UP000593565"/>
    </source>
</evidence>
<evidence type="ECO:0000313" key="14">
    <source>
        <dbReference type="EMBL" id="KAF4077326.1"/>
    </source>
</evidence>
<accession>A0A7J6A3K5</accession>
<evidence type="ECO:0000256" key="6">
    <source>
        <dbReference type="ARBA" id="ARBA00022884"/>
    </source>
</evidence>
<keyword evidence="15" id="KW-1185">Reference proteome</keyword>
<dbReference type="GO" id="GO:0005737">
    <property type="term" value="C:cytoplasm"/>
    <property type="evidence" value="ECO:0007669"/>
    <property type="project" value="UniProtKB-SubCell"/>
</dbReference>
<proteinExistence type="predicted"/>
<feature type="domain" description="VPS9" evidence="13">
    <location>
        <begin position="1014"/>
        <end position="1157"/>
    </location>
</feature>
<keyword evidence="7" id="KW-0539">Nucleus</keyword>
<protein>
    <submittedName>
        <fullName evidence="14">Uncharacterized protein</fullName>
    </submittedName>
</protein>
<dbReference type="Pfam" id="PF23268">
    <property type="entry name" value="RIN1"/>
    <property type="match status" value="1"/>
</dbReference>
<feature type="compositionally biased region" description="Low complexity" evidence="10">
    <location>
        <begin position="850"/>
        <end position="860"/>
    </location>
</feature>
<feature type="region of interest" description="Disordered" evidence="10">
    <location>
        <begin position="850"/>
        <end position="887"/>
    </location>
</feature>
<dbReference type="SUPFAM" id="SSF109993">
    <property type="entry name" value="VPS9 domain"/>
    <property type="match status" value="1"/>
</dbReference>
<keyword evidence="4" id="KW-0963">Cytoplasm</keyword>
<dbReference type="PANTHER" id="PTHR24012">
    <property type="entry name" value="RNA BINDING PROTEIN"/>
    <property type="match status" value="1"/>
</dbReference>
<dbReference type="PROSITE" id="PS51205">
    <property type="entry name" value="VPS9"/>
    <property type="match status" value="1"/>
</dbReference>
<dbReference type="SUPFAM" id="SSF55550">
    <property type="entry name" value="SH2 domain"/>
    <property type="match status" value="1"/>
</dbReference>
<dbReference type="SMART" id="SM00252">
    <property type="entry name" value="SH2"/>
    <property type="match status" value="1"/>
</dbReference>
<feature type="domain" description="SH2" evidence="11">
    <location>
        <begin position="515"/>
        <end position="609"/>
    </location>
</feature>
<dbReference type="FunFam" id="3.30.70.330:FF:000003">
    <property type="entry name" value="Polyadenylate-binding protein"/>
    <property type="match status" value="1"/>
</dbReference>
<dbReference type="FunFam" id="3.30.70.330:FF:000049">
    <property type="entry name" value="Polyadenylate-binding protein"/>
    <property type="match status" value="1"/>
</dbReference>
<dbReference type="Gene3D" id="3.30.505.10">
    <property type="entry name" value="SH2 domain"/>
    <property type="match status" value="1"/>
</dbReference>
<feature type="domain" description="RRM" evidence="12">
    <location>
        <begin position="96"/>
        <end position="172"/>
    </location>
</feature>
<keyword evidence="6 8" id="KW-0694">RNA-binding</keyword>
<dbReference type="InterPro" id="IPR003123">
    <property type="entry name" value="VPS9"/>
</dbReference>
<dbReference type="GO" id="GO:0005634">
    <property type="term" value="C:nucleus"/>
    <property type="evidence" value="ECO:0007669"/>
    <property type="project" value="UniProtKB-SubCell"/>
</dbReference>
<dbReference type="SUPFAM" id="SSF54928">
    <property type="entry name" value="RNA-binding domain, RBD"/>
    <property type="match status" value="2"/>
</dbReference>
<evidence type="ECO:0000259" key="13">
    <source>
        <dbReference type="PROSITE" id="PS51205"/>
    </source>
</evidence>
<evidence type="ECO:0000256" key="7">
    <source>
        <dbReference type="ARBA" id="ARBA00023242"/>
    </source>
</evidence>
<evidence type="ECO:0000259" key="11">
    <source>
        <dbReference type="PROSITE" id="PS50001"/>
    </source>
</evidence>
<dbReference type="CDD" id="cd12379">
    <property type="entry name" value="RRM2_I_PABPs"/>
    <property type="match status" value="1"/>
</dbReference>
<dbReference type="SMART" id="SM00167">
    <property type="entry name" value="VPS9"/>
    <property type="match status" value="1"/>
</dbReference>
<feature type="region of interest" description="Disordered" evidence="10">
    <location>
        <begin position="1262"/>
        <end position="1291"/>
    </location>
</feature>
<dbReference type="InterPro" id="IPR037191">
    <property type="entry name" value="VPS9_dom_sf"/>
</dbReference>
<keyword evidence="3" id="KW-0343">GTPase activation</keyword>
<gene>
    <name evidence="14" type="ORF">AMELA_G00206730</name>
</gene>
<name>A0A7J6A3K5_AMEME</name>
<feature type="compositionally biased region" description="Polar residues" evidence="10">
    <location>
        <begin position="1262"/>
        <end position="1278"/>
    </location>
</feature>
<feature type="region of interest" description="Disordered" evidence="10">
    <location>
        <begin position="729"/>
        <end position="757"/>
    </location>
</feature>
<dbReference type="Gene3D" id="1.20.1050.80">
    <property type="entry name" value="VPS9 domain"/>
    <property type="match status" value="1"/>
</dbReference>
<feature type="compositionally biased region" description="Polar residues" evidence="10">
    <location>
        <begin position="868"/>
        <end position="880"/>
    </location>
</feature>
<feature type="domain" description="RRM" evidence="12">
    <location>
        <begin position="8"/>
        <end position="86"/>
    </location>
</feature>
<comment type="caution">
    <text evidence="14">The sequence shown here is derived from an EMBL/GenBank/DDBJ whole genome shotgun (WGS) entry which is preliminary data.</text>
</comment>
<dbReference type="InterPro" id="IPR045305">
    <property type="entry name" value="RRM2_I_PABPs"/>
</dbReference>
<evidence type="ECO:0000256" key="2">
    <source>
        <dbReference type="ARBA" id="ARBA00004496"/>
    </source>
</evidence>
<dbReference type="InterPro" id="IPR000504">
    <property type="entry name" value="RRM_dom"/>
</dbReference>
<evidence type="ECO:0000256" key="9">
    <source>
        <dbReference type="PROSITE-ProRule" id="PRU00191"/>
    </source>
</evidence>
<feature type="compositionally biased region" description="Pro residues" evidence="10">
    <location>
        <begin position="737"/>
        <end position="746"/>
    </location>
</feature>
<dbReference type="Proteomes" id="UP000593565">
    <property type="component" value="Unassembled WGS sequence"/>
</dbReference>
<dbReference type="SMART" id="SM00360">
    <property type="entry name" value="RRM"/>
    <property type="match status" value="4"/>
</dbReference>
<dbReference type="Pfam" id="PF02204">
    <property type="entry name" value="VPS9"/>
    <property type="match status" value="1"/>
</dbReference>
<keyword evidence="5" id="KW-0677">Repeat</keyword>
<evidence type="ECO:0000259" key="12">
    <source>
        <dbReference type="PROSITE" id="PS50102"/>
    </source>
</evidence>
<dbReference type="Pfam" id="PF00017">
    <property type="entry name" value="SH2"/>
    <property type="match status" value="1"/>
</dbReference>
<dbReference type="GO" id="GO:0003723">
    <property type="term" value="F:RNA binding"/>
    <property type="evidence" value="ECO:0007669"/>
    <property type="project" value="UniProtKB-UniRule"/>
</dbReference>
<evidence type="ECO:0000256" key="5">
    <source>
        <dbReference type="ARBA" id="ARBA00022737"/>
    </source>
</evidence>
<dbReference type="EMBL" id="JAAGNN010000018">
    <property type="protein sequence ID" value="KAF4077326.1"/>
    <property type="molecule type" value="Genomic_DNA"/>
</dbReference>
<feature type="region of interest" description="Disordered" evidence="10">
    <location>
        <begin position="641"/>
        <end position="668"/>
    </location>
</feature>
<dbReference type="Pfam" id="PF00076">
    <property type="entry name" value="RRM_1"/>
    <property type="match status" value="4"/>
</dbReference>
<dbReference type="InterPro" id="IPR012677">
    <property type="entry name" value="Nucleotide-bd_a/b_plait_sf"/>
</dbReference>
<dbReference type="CDD" id="cd12380">
    <property type="entry name" value="RRM3_I_PABPs"/>
    <property type="match status" value="1"/>
</dbReference>
<keyword evidence="9" id="KW-0727">SH2 domain</keyword>
<dbReference type="PROSITE" id="PS50102">
    <property type="entry name" value="RRM"/>
    <property type="match status" value="4"/>
</dbReference>
<dbReference type="GO" id="GO:0005096">
    <property type="term" value="F:GTPase activator activity"/>
    <property type="evidence" value="ECO:0007669"/>
    <property type="project" value="UniProtKB-KW"/>
</dbReference>
<comment type="subcellular location">
    <subcellularLocation>
        <location evidence="2">Cytoplasm</location>
    </subcellularLocation>
    <subcellularLocation>
        <location evidence="1">Nucleus</location>
    </subcellularLocation>
</comment>
<dbReference type="InterPro" id="IPR035979">
    <property type="entry name" value="RBD_domain_sf"/>
</dbReference>
<evidence type="ECO:0000256" key="1">
    <source>
        <dbReference type="ARBA" id="ARBA00004123"/>
    </source>
</evidence>
<dbReference type="FunFam" id="3.30.70.330:FF:000651">
    <property type="entry name" value="Poly(A) binding protein cytoplasmic 1 like"/>
    <property type="match status" value="1"/>
</dbReference>
<feature type="domain" description="RRM" evidence="12">
    <location>
        <begin position="281"/>
        <end position="357"/>
    </location>
</feature>